<dbReference type="VEuPathDB" id="FungiDB:SCODWIG_00838"/>
<dbReference type="PROSITE" id="PS50235">
    <property type="entry name" value="USP_3"/>
    <property type="match status" value="1"/>
</dbReference>
<name>A0A376B319_9ASCO</name>
<feature type="compositionally biased region" description="Low complexity" evidence="1">
    <location>
        <begin position="544"/>
        <end position="563"/>
    </location>
</feature>
<feature type="region of interest" description="Disordered" evidence="1">
    <location>
        <begin position="65"/>
        <end position="87"/>
    </location>
</feature>
<dbReference type="InterPro" id="IPR001394">
    <property type="entry name" value="Peptidase_C19_UCH"/>
</dbReference>
<feature type="compositionally biased region" description="Polar residues" evidence="1">
    <location>
        <begin position="448"/>
        <end position="462"/>
    </location>
</feature>
<keyword evidence="4" id="KW-1185">Reference proteome</keyword>
<dbReference type="Proteomes" id="UP000262825">
    <property type="component" value="Unassembled WGS sequence"/>
</dbReference>
<feature type="compositionally biased region" description="Low complexity" evidence="1">
    <location>
        <begin position="506"/>
        <end position="525"/>
    </location>
</feature>
<feature type="compositionally biased region" description="Polar residues" evidence="1">
    <location>
        <begin position="526"/>
        <end position="543"/>
    </location>
</feature>
<accession>A0A376B319</accession>
<organism evidence="3 4">
    <name type="scientific">Saccharomycodes ludwigii</name>
    <dbReference type="NCBI Taxonomy" id="36035"/>
    <lineage>
        <taxon>Eukaryota</taxon>
        <taxon>Fungi</taxon>
        <taxon>Dikarya</taxon>
        <taxon>Ascomycota</taxon>
        <taxon>Saccharomycotina</taxon>
        <taxon>Saccharomycetes</taxon>
        <taxon>Saccharomycodales</taxon>
        <taxon>Saccharomycodaceae</taxon>
        <taxon>Saccharomycodes</taxon>
    </lineage>
</organism>
<dbReference type="InterPro" id="IPR038765">
    <property type="entry name" value="Papain-like_cys_pep_sf"/>
</dbReference>
<dbReference type="InterPro" id="IPR050185">
    <property type="entry name" value="Ub_carboxyl-term_hydrolase"/>
</dbReference>
<evidence type="ECO:0000259" key="2">
    <source>
        <dbReference type="PROSITE" id="PS50235"/>
    </source>
</evidence>
<dbReference type="GO" id="GO:0016579">
    <property type="term" value="P:protein deubiquitination"/>
    <property type="evidence" value="ECO:0007669"/>
    <property type="project" value="InterPro"/>
</dbReference>
<dbReference type="PANTHER" id="PTHR21646:SF39">
    <property type="entry name" value="UBIQUITIN CARBOXYL-TERMINAL HYDROLASE 16"/>
    <property type="match status" value="1"/>
</dbReference>
<dbReference type="Pfam" id="PF00443">
    <property type="entry name" value="UCH"/>
    <property type="match status" value="1"/>
</dbReference>
<proteinExistence type="predicted"/>
<evidence type="ECO:0000313" key="3">
    <source>
        <dbReference type="EMBL" id="SSD59077.1"/>
    </source>
</evidence>
<dbReference type="OrthoDB" id="2248014at2759"/>
<dbReference type="GO" id="GO:0004843">
    <property type="term" value="F:cysteine-type deubiquitinase activity"/>
    <property type="evidence" value="ECO:0007669"/>
    <property type="project" value="InterPro"/>
</dbReference>
<gene>
    <name evidence="3" type="ORF">SCODWIG_00838</name>
</gene>
<dbReference type="Gene3D" id="3.90.70.10">
    <property type="entry name" value="Cysteine proteinases"/>
    <property type="match status" value="1"/>
</dbReference>
<dbReference type="PANTHER" id="PTHR21646">
    <property type="entry name" value="UBIQUITIN CARBOXYL-TERMINAL HYDROLASE"/>
    <property type="match status" value="1"/>
</dbReference>
<sequence>MFLTSTKSKRNDKHSIGFINNRNDCFANASIQALVPLQYLTGYLNDFFQTYERLAKLLEDGGVDEHDGSDKTGSNKNKTNATNTRPVLQSFSSTATITPQNIDDVIQTNVENDTPDMPEVPLHKEVATIIQQLQRIVTTSSYISVWPVLHALEKIFNAKISGGQNDAHELTQIVLQVLQKENQLMRNYVDNNVNALSNDVVIPDFPINGYLCDHLTCLKCGNTSRINKHEFCMFSIHVPQQAMDKLSNMLDKNQMETIEGYSCLTCKIKSILANEKAALSTETSNKNDKILGALQNIAENGFINDDLPPLLKEYVDNYNKNGLSTKQLKSEIVKKTVFIDCPDILILHLSRSMFNGMSYTRNDCNVLFDEELVVNRQLIREDENGNGGKCVGVETIKYKLKSCIRHQGSHSAGHYECYRLKPFLVKDILTGEVINKSQVINWGNNCEKQQDQNNEADSTSSRTKTETELELCADTLNNNGNSNLNEIVKENVNKIRSRANSLLSLNSTSTGTTCTETSSEFSENNDINSVGENHSNSQSLEKVNSTTSSNDNSTETSSQSSYRSSTIKKMAGFISRKASISSHSKMPTTLTADSEPNVLVTSASELSDTFNTVPLKRKLKKIRSITKYPYWRVSDTKVREVKADDVLLEGKYVYMLYYERV</sequence>
<feature type="domain" description="USP" evidence="2">
    <location>
        <begin position="16"/>
        <end position="475"/>
    </location>
</feature>
<evidence type="ECO:0000313" key="4">
    <source>
        <dbReference type="Proteomes" id="UP000262825"/>
    </source>
</evidence>
<dbReference type="InterPro" id="IPR028889">
    <property type="entry name" value="USP"/>
</dbReference>
<feature type="compositionally biased region" description="Polar residues" evidence="1">
    <location>
        <begin position="71"/>
        <end position="87"/>
    </location>
</feature>
<dbReference type="EMBL" id="UFAJ01000087">
    <property type="protein sequence ID" value="SSD59077.1"/>
    <property type="molecule type" value="Genomic_DNA"/>
</dbReference>
<evidence type="ECO:0000256" key="1">
    <source>
        <dbReference type="SAM" id="MobiDB-lite"/>
    </source>
</evidence>
<dbReference type="SUPFAM" id="SSF54001">
    <property type="entry name" value="Cysteine proteinases"/>
    <property type="match status" value="1"/>
</dbReference>
<dbReference type="AlphaFoldDB" id="A0A376B319"/>
<protein>
    <recommendedName>
        <fullName evidence="2">USP domain-containing protein</fullName>
    </recommendedName>
</protein>
<feature type="region of interest" description="Disordered" evidence="1">
    <location>
        <begin position="448"/>
        <end position="467"/>
    </location>
</feature>
<reference evidence="4" key="1">
    <citation type="submission" date="2018-06" db="EMBL/GenBank/DDBJ databases">
        <authorList>
            <person name="Guldener U."/>
        </authorList>
    </citation>
    <scope>NUCLEOTIDE SEQUENCE [LARGE SCALE GENOMIC DNA]</scope>
    <source>
        <strain evidence="4">UTAD17</strain>
    </source>
</reference>
<feature type="region of interest" description="Disordered" evidence="1">
    <location>
        <begin position="506"/>
        <end position="563"/>
    </location>
</feature>